<dbReference type="OrthoDB" id="10549909at2759"/>
<evidence type="ECO:0000313" key="2">
    <source>
        <dbReference type="Proteomes" id="UP000030665"/>
    </source>
</evidence>
<protein>
    <submittedName>
        <fullName evidence="1">Uncharacterized protein</fullName>
    </submittedName>
</protein>
<accession>A0A077ZJD4</accession>
<keyword evidence="2" id="KW-1185">Reference proteome</keyword>
<reference evidence="1" key="2">
    <citation type="submission" date="2014-03" db="EMBL/GenBank/DDBJ databases">
        <title>The whipworm genome and dual-species transcriptomics of an intimate host-pathogen interaction.</title>
        <authorList>
            <person name="Foth B.J."/>
            <person name="Tsai I.J."/>
            <person name="Reid A.J."/>
            <person name="Bancroft A.J."/>
            <person name="Nichol S."/>
            <person name="Tracey A."/>
            <person name="Holroyd N."/>
            <person name="Cotton J.A."/>
            <person name="Stanley E.J."/>
            <person name="Zarowiecki M."/>
            <person name="Liu J.Z."/>
            <person name="Huckvale T."/>
            <person name="Cooper P.J."/>
            <person name="Grencis R.K."/>
            <person name="Berriman M."/>
        </authorList>
    </citation>
    <scope>NUCLEOTIDE SEQUENCE [LARGE SCALE GENOMIC DNA]</scope>
</reference>
<dbReference type="Proteomes" id="UP000030665">
    <property type="component" value="Unassembled WGS sequence"/>
</dbReference>
<name>A0A077ZJD4_TRITR</name>
<sequence length="350" mass="38161">MDYRTLGTNEMRCNIANSLATGSGSLANNGAGNLFVTNTWQPAPAINEAPMNYVHPALNVQEQNYQVPTAYRNYQICTNSQGYNGAVPFVPNSSVGNRNSVAYRAMPPRQENFSGSWRSHATWFPPRANVRLPVFFGREAPAKNYAYNYGTAVKLEPTDVAISSPSVLLNRTDEANSTRTALGSSQVGNLSNRSLNSKPKNYGAKYGSLTPDGRHMICRSCNCCVALADGTFSNFVQHLKLHCFSQPKPKNYEAPLKVTTSNPIVPVCAPVTIASVATSSSRQNAAPTKKRVKTSEPTAGQLHWAQYAIYAGFGESFVCKLCGPESFPFLCLDGFQKHLDIFHSAEISKL</sequence>
<evidence type="ECO:0000313" key="1">
    <source>
        <dbReference type="EMBL" id="CDW58655.1"/>
    </source>
</evidence>
<reference evidence="1" key="1">
    <citation type="submission" date="2014-01" db="EMBL/GenBank/DDBJ databases">
        <authorList>
            <person name="Aslett M."/>
        </authorList>
    </citation>
    <scope>NUCLEOTIDE SEQUENCE</scope>
</reference>
<dbReference type="EMBL" id="HG806388">
    <property type="protein sequence ID" value="CDW58655.1"/>
    <property type="molecule type" value="Genomic_DNA"/>
</dbReference>
<organism evidence="1 2">
    <name type="scientific">Trichuris trichiura</name>
    <name type="common">Whipworm</name>
    <name type="synonym">Trichocephalus trichiurus</name>
    <dbReference type="NCBI Taxonomy" id="36087"/>
    <lineage>
        <taxon>Eukaryota</taxon>
        <taxon>Metazoa</taxon>
        <taxon>Ecdysozoa</taxon>
        <taxon>Nematoda</taxon>
        <taxon>Enoplea</taxon>
        <taxon>Dorylaimia</taxon>
        <taxon>Trichinellida</taxon>
        <taxon>Trichuridae</taxon>
        <taxon>Trichuris</taxon>
    </lineage>
</organism>
<dbReference type="AlphaFoldDB" id="A0A077ZJD4"/>
<proteinExistence type="predicted"/>
<gene>
    <name evidence="1" type="ORF">TTRE_0000697901</name>
</gene>